<dbReference type="Proteomes" id="UP000255467">
    <property type="component" value="Unassembled WGS sequence"/>
</dbReference>
<protein>
    <submittedName>
        <fullName evidence="1">Uncharacterized protein</fullName>
    </submittedName>
</protein>
<name>A0A378YLY4_9NOCA</name>
<evidence type="ECO:0000313" key="1">
    <source>
        <dbReference type="EMBL" id="SUA77461.1"/>
    </source>
</evidence>
<sequence>MVTGSYNKSDYGVTDTAKLPAGINVDPQVKRLYPHVKACSETCYQR</sequence>
<dbReference type="AlphaFoldDB" id="A0A378YLY4"/>
<reference evidence="1 2" key="1">
    <citation type="submission" date="2018-06" db="EMBL/GenBank/DDBJ databases">
        <authorList>
            <consortium name="Pathogen Informatics"/>
            <person name="Doyle S."/>
        </authorList>
    </citation>
    <scope>NUCLEOTIDE SEQUENCE [LARGE SCALE GENOMIC DNA]</scope>
    <source>
        <strain evidence="1 2">NCTC1934</strain>
    </source>
</reference>
<keyword evidence="2" id="KW-1185">Reference proteome</keyword>
<accession>A0A378YLY4</accession>
<proteinExistence type="predicted"/>
<dbReference type="STRING" id="1406858.GCA_000710895_04851"/>
<dbReference type="EMBL" id="UGRY01000002">
    <property type="protein sequence ID" value="SUA77461.1"/>
    <property type="molecule type" value="Genomic_DNA"/>
</dbReference>
<gene>
    <name evidence="1" type="ORF">NCTC1934_03034</name>
</gene>
<evidence type="ECO:0000313" key="2">
    <source>
        <dbReference type="Proteomes" id="UP000255467"/>
    </source>
</evidence>
<organism evidence="1 2">
    <name type="scientific">Nocardia otitidiscaviarum</name>
    <dbReference type="NCBI Taxonomy" id="1823"/>
    <lineage>
        <taxon>Bacteria</taxon>
        <taxon>Bacillati</taxon>
        <taxon>Actinomycetota</taxon>
        <taxon>Actinomycetes</taxon>
        <taxon>Mycobacteriales</taxon>
        <taxon>Nocardiaceae</taxon>
        <taxon>Nocardia</taxon>
    </lineage>
</organism>